<sequence>MKGLDTNVIVRFLVRDDERQWQIANQYIEQALQENEPCLINNIVLCEVAWVLRSRYKVNRETLITTLENLINANLFVFENREAIAWSIQQMKLGNADFSDYLITRINQLSGCHETASFDVKLGQSEGVKLLD</sequence>
<gene>
    <name evidence="2" type="ORF">PMG71_12440</name>
</gene>
<evidence type="ECO:0000259" key="1">
    <source>
        <dbReference type="Pfam" id="PF01850"/>
    </source>
</evidence>
<organism evidence="2 3">
    <name type="scientific">Roseofilum acuticapitatum BLCC-M154</name>
    <dbReference type="NCBI Taxonomy" id="3022444"/>
    <lineage>
        <taxon>Bacteria</taxon>
        <taxon>Bacillati</taxon>
        <taxon>Cyanobacteriota</taxon>
        <taxon>Cyanophyceae</taxon>
        <taxon>Desertifilales</taxon>
        <taxon>Desertifilaceae</taxon>
        <taxon>Roseofilum</taxon>
        <taxon>Roseofilum acuticapitatum</taxon>
    </lineage>
</organism>
<dbReference type="Proteomes" id="UP001235303">
    <property type="component" value="Unassembled WGS sequence"/>
</dbReference>
<reference evidence="2 3" key="1">
    <citation type="submission" date="2023-01" db="EMBL/GenBank/DDBJ databases">
        <title>Novel diversity within Roseofilum (Cyanobacteria; Desertifilaceae) from marine benthic mats with descriptions of four novel species.</title>
        <authorList>
            <person name="Wang Y."/>
            <person name="Berthold D.E."/>
            <person name="Hu J."/>
            <person name="Lefler F.W."/>
            <person name="Laughinghouse H.D. IV."/>
        </authorList>
    </citation>
    <scope>NUCLEOTIDE SEQUENCE [LARGE SCALE GENOMIC DNA]</scope>
    <source>
        <strain evidence="2 3">BLCC-M154</strain>
    </source>
</reference>
<dbReference type="EMBL" id="JAQOSP010000085">
    <property type="protein sequence ID" value="MDJ1170240.1"/>
    <property type="molecule type" value="Genomic_DNA"/>
</dbReference>
<dbReference type="InterPro" id="IPR029060">
    <property type="entry name" value="PIN-like_dom_sf"/>
</dbReference>
<name>A0ABT7ATP7_9CYAN</name>
<evidence type="ECO:0000313" key="3">
    <source>
        <dbReference type="Proteomes" id="UP001235303"/>
    </source>
</evidence>
<dbReference type="InterPro" id="IPR002716">
    <property type="entry name" value="PIN_dom"/>
</dbReference>
<dbReference type="CDD" id="cd18683">
    <property type="entry name" value="PIN_VapC-like"/>
    <property type="match status" value="1"/>
</dbReference>
<dbReference type="Pfam" id="PF01850">
    <property type="entry name" value="PIN"/>
    <property type="match status" value="1"/>
</dbReference>
<dbReference type="PANTHER" id="PTHR39664:SF2">
    <property type="entry name" value="NUCLEIC ACID-BINDING PROTEIN, CONTAINING PIN DOMAIN-RELATED"/>
    <property type="match status" value="1"/>
</dbReference>
<dbReference type="Gene3D" id="3.40.50.1010">
    <property type="entry name" value="5'-nuclease"/>
    <property type="match status" value="1"/>
</dbReference>
<protein>
    <submittedName>
        <fullName evidence="2">Type II toxin-antitoxin system VapC family toxin</fullName>
    </submittedName>
</protein>
<dbReference type="PANTHER" id="PTHR39664">
    <property type="match status" value="1"/>
</dbReference>
<proteinExistence type="predicted"/>
<accession>A0ABT7ATP7</accession>
<feature type="domain" description="PIN" evidence="1">
    <location>
        <begin position="4"/>
        <end position="89"/>
    </location>
</feature>
<keyword evidence="3" id="KW-1185">Reference proteome</keyword>
<dbReference type="RefSeq" id="WP_283753996.1">
    <property type="nucleotide sequence ID" value="NZ_JAQOSP010000085.1"/>
</dbReference>
<evidence type="ECO:0000313" key="2">
    <source>
        <dbReference type="EMBL" id="MDJ1170240.1"/>
    </source>
</evidence>
<comment type="caution">
    <text evidence="2">The sequence shown here is derived from an EMBL/GenBank/DDBJ whole genome shotgun (WGS) entry which is preliminary data.</text>
</comment>
<dbReference type="SUPFAM" id="SSF88723">
    <property type="entry name" value="PIN domain-like"/>
    <property type="match status" value="1"/>
</dbReference>